<proteinExistence type="predicted"/>
<gene>
    <name evidence="2" type="ORF">HXX76_013929</name>
</gene>
<name>A0A835SQX5_CHLIN</name>
<evidence type="ECO:0000256" key="1">
    <source>
        <dbReference type="SAM" id="MobiDB-lite"/>
    </source>
</evidence>
<organism evidence="2 3">
    <name type="scientific">Chlamydomonas incerta</name>
    <dbReference type="NCBI Taxonomy" id="51695"/>
    <lineage>
        <taxon>Eukaryota</taxon>
        <taxon>Viridiplantae</taxon>
        <taxon>Chlorophyta</taxon>
        <taxon>core chlorophytes</taxon>
        <taxon>Chlorophyceae</taxon>
        <taxon>CS clade</taxon>
        <taxon>Chlamydomonadales</taxon>
        <taxon>Chlamydomonadaceae</taxon>
        <taxon>Chlamydomonas</taxon>
    </lineage>
</organism>
<keyword evidence="3" id="KW-1185">Reference proteome</keyword>
<evidence type="ECO:0000313" key="2">
    <source>
        <dbReference type="EMBL" id="KAG2425175.1"/>
    </source>
</evidence>
<sequence length="84" mass="8979">MDEEGELAGARPHVPGPGARLGPTASAFTDRCWPQQPGDERRPWLSVDGRVDVNTVDSRNARLAAAQAQAAQAVTVRRCTDGHC</sequence>
<accession>A0A835SQX5</accession>
<protein>
    <submittedName>
        <fullName evidence="2">Uncharacterized protein</fullName>
    </submittedName>
</protein>
<evidence type="ECO:0000313" key="3">
    <source>
        <dbReference type="Proteomes" id="UP000650467"/>
    </source>
</evidence>
<reference evidence="2" key="1">
    <citation type="journal article" date="2020" name="bioRxiv">
        <title>Comparative genomics of Chlamydomonas.</title>
        <authorList>
            <person name="Craig R.J."/>
            <person name="Hasan A.R."/>
            <person name="Ness R.W."/>
            <person name="Keightley P.D."/>
        </authorList>
    </citation>
    <scope>NUCLEOTIDE SEQUENCE</scope>
    <source>
        <strain evidence="2">SAG 7.73</strain>
    </source>
</reference>
<dbReference type="Proteomes" id="UP000650467">
    <property type="component" value="Unassembled WGS sequence"/>
</dbReference>
<comment type="caution">
    <text evidence="2">The sequence shown here is derived from an EMBL/GenBank/DDBJ whole genome shotgun (WGS) entry which is preliminary data.</text>
</comment>
<dbReference type="AlphaFoldDB" id="A0A835SQX5"/>
<feature type="region of interest" description="Disordered" evidence="1">
    <location>
        <begin position="1"/>
        <end position="44"/>
    </location>
</feature>
<dbReference type="EMBL" id="JAEHOC010000058">
    <property type="protein sequence ID" value="KAG2425175.1"/>
    <property type="molecule type" value="Genomic_DNA"/>
</dbReference>